<dbReference type="GO" id="GO:0004252">
    <property type="term" value="F:serine-type endopeptidase activity"/>
    <property type="evidence" value="ECO:0007669"/>
    <property type="project" value="InterPro"/>
</dbReference>
<dbReference type="GO" id="GO:0006465">
    <property type="term" value="P:signal peptide processing"/>
    <property type="evidence" value="ECO:0007669"/>
    <property type="project" value="InterPro"/>
</dbReference>
<dbReference type="AlphaFoldDB" id="A0AAX4EX95"/>
<reference evidence="2" key="1">
    <citation type="submission" date="2023-10" db="EMBL/GenBank/DDBJ databases">
        <title>Clonality and diversity in the soft rot Dickeya solani phytopathogen.</title>
        <authorList>
            <person name="Pedron J."/>
            <person name="Van Gijsegem F."/>
            <person name="Portier P."/>
            <person name="Taghouti G."/>
        </authorList>
    </citation>
    <scope>NUCLEOTIDE SEQUENCE</scope>
    <source>
        <strain evidence="2">CFBP5647</strain>
    </source>
</reference>
<dbReference type="Proteomes" id="UP001304423">
    <property type="component" value="Chromosome"/>
</dbReference>
<protein>
    <submittedName>
        <fullName evidence="2">S26 family signal peptidase</fullName>
    </submittedName>
</protein>
<evidence type="ECO:0000313" key="2">
    <source>
        <dbReference type="EMBL" id="WOA52059.1"/>
    </source>
</evidence>
<evidence type="ECO:0000259" key="1">
    <source>
        <dbReference type="Pfam" id="PF10502"/>
    </source>
</evidence>
<accession>A0AAX4EX95</accession>
<sequence length="181" mass="19309">MSMTHHVRWGSPSLWLAGLSLSGLVSLVWAAVGDVTPYLVYNPTDSIAPGWYRLQPLRPPLPPLSVGSVVLVSPPVEAAMLAAQRGYLPARVPLLKPVGAMAPQHVCVTAGTVRINGVVVAPVLRADRLGRPLSAWPGCRRLYPGEVFLLSTTNPASFDSRYFGPVPMASVRGAAQPLLTR</sequence>
<name>A0AAX4EX95_9GAMM</name>
<dbReference type="SUPFAM" id="SSF51306">
    <property type="entry name" value="LexA/Signal peptidase"/>
    <property type="match status" value="1"/>
</dbReference>
<proteinExistence type="predicted"/>
<organism evidence="2 3">
    <name type="scientific">Dickeya solani</name>
    <dbReference type="NCBI Taxonomy" id="1089444"/>
    <lineage>
        <taxon>Bacteria</taxon>
        <taxon>Pseudomonadati</taxon>
        <taxon>Pseudomonadota</taxon>
        <taxon>Gammaproteobacteria</taxon>
        <taxon>Enterobacterales</taxon>
        <taxon>Pectobacteriaceae</taxon>
        <taxon>Dickeya</taxon>
    </lineage>
</organism>
<dbReference type="RefSeq" id="WP_316392531.1">
    <property type="nucleotide sequence ID" value="NZ_CP136339.1"/>
</dbReference>
<dbReference type="InterPro" id="IPR019533">
    <property type="entry name" value="Peptidase_S26"/>
</dbReference>
<evidence type="ECO:0000313" key="3">
    <source>
        <dbReference type="Proteomes" id="UP001304423"/>
    </source>
</evidence>
<dbReference type="Pfam" id="PF10502">
    <property type="entry name" value="Peptidase_S26"/>
    <property type="match status" value="1"/>
</dbReference>
<dbReference type="EMBL" id="CP136339">
    <property type="protein sequence ID" value="WOA52059.1"/>
    <property type="molecule type" value="Genomic_DNA"/>
</dbReference>
<dbReference type="InterPro" id="IPR036286">
    <property type="entry name" value="LexA/Signal_pep-like_sf"/>
</dbReference>
<feature type="domain" description="Peptidase S26" evidence="1">
    <location>
        <begin position="21"/>
        <end position="176"/>
    </location>
</feature>
<dbReference type="Gene3D" id="2.10.109.10">
    <property type="entry name" value="Umud Fragment, subunit A"/>
    <property type="match status" value="1"/>
</dbReference>
<gene>
    <name evidence="2" type="ORF">RXA29_19605</name>
</gene>